<dbReference type="Gene3D" id="1.20.80.10">
    <property type="match status" value="1"/>
</dbReference>
<dbReference type="Gene3D" id="3.10.20.90">
    <property type="entry name" value="Phosphatidylinositol 3-kinase Catalytic Subunit, Chain A, domain 1"/>
    <property type="match status" value="1"/>
</dbReference>
<feature type="domain" description="FERM" evidence="2">
    <location>
        <begin position="92"/>
        <end position="377"/>
    </location>
</feature>
<feature type="region of interest" description="Disordered" evidence="1">
    <location>
        <begin position="979"/>
        <end position="1163"/>
    </location>
</feature>
<dbReference type="Pfam" id="PF09380">
    <property type="entry name" value="FERM_C"/>
    <property type="match status" value="1"/>
</dbReference>
<feature type="compositionally biased region" description="Polar residues" evidence="1">
    <location>
        <begin position="1178"/>
        <end position="1200"/>
    </location>
</feature>
<feature type="region of interest" description="Disordered" evidence="1">
    <location>
        <begin position="814"/>
        <end position="880"/>
    </location>
</feature>
<dbReference type="SUPFAM" id="SSF47031">
    <property type="entry name" value="Second domain of FERM"/>
    <property type="match status" value="1"/>
</dbReference>
<dbReference type="CDD" id="cd14473">
    <property type="entry name" value="FERM_B-lobe"/>
    <property type="match status" value="1"/>
</dbReference>
<dbReference type="Pfam" id="PF00373">
    <property type="entry name" value="FERM_M"/>
    <property type="match status" value="1"/>
</dbReference>
<dbReference type="SMART" id="SM00295">
    <property type="entry name" value="B41"/>
    <property type="match status" value="1"/>
</dbReference>
<feature type="compositionally biased region" description="Low complexity" evidence="1">
    <location>
        <begin position="471"/>
        <end position="492"/>
    </location>
</feature>
<dbReference type="InterPro" id="IPR011993">
    <property type="entry name" value="PH-like_dom_sf"/>
</dbReference>
<dbReference type="SUPFAM" id="SSF50729">
    <property type="entry name" value="PH domain-like"/>
    <property type="match status" value="1"/>
</dbReference>
<feature type="compositionally biased region" description="Acidic residues" evidence="1">
    <location>
        <begin position="650"/>
        <end position="666"/>
    </location>
</feature>
<proteinExistence type="predicted"/>
<feature type="region of interest" description="Disordered" evidence="1">
    <location>
        <begin position="1178"/>
        <end position="1211"/>
    </location>
</feature>
<feature type="compositionally biased region" description="Polar residues" evidence="1">
    <location>
        <begin position="15"/>
        <end position="38"/>
    </location>
</feature>
<dbReference type="Pfam" id="PF08736">
    <property type="entry name" value="FA"/>
    <property type="match status" value="1"/>
</dbReference>
<evidence type="ECO:0000313" key="4">
    <source>
        <dbReference type="Proteomes" id="UP000887568"/>
    </source>
</evidence>
<dbReference type="OrthoDB" id="9990815at2759"/>
<dbReference type="Proteomes" id="UP000887568">
    <property type="component" value="Unplaced"/>
</dbReference>
<feature type="compositionally biased region" description="Basic and acidic residues" evidence="1">
    <location>
        <begin position="1136"/>
        <end position="1147"/>
    </location>
</feature>
<organism evidence="3 4">
    <name type="scientific">Patiria miniata</name>
    <name type="common">Bat star</name>
    <name type="synonym">Asterina miniata</name>
    <dbReference type="NCBI Taxonomy" id="46514"/>
    <lineage>
        <taxon>Eukaryota</taxon>
        <taxon>Metazoa</taxon>
        <taxon>Echinodermata</taxon>
        <taxon>Eleutherozoa</taxon>
        <taxon>Asterozoa</taxon>
        <taxon>Asteroidea</taxon>
        <taxon>Valvatacea</taxon>
        <taxon>Valvatida</taxon>
        <taxon>Asterinidae</taxon>
        <taxon>Patiria</taxon>
    </lineage>
</organism>
<dbReference type="FunFam" id="2.30.29.30:FF:000002">
    <property type="entry name" value="Band 4.1-like protein 5 isoform 1"/>
    <property type="match status" value="1"/>
</dbReference>
<dbReference type="CDD" id="cd13193">
    <property type="entry name" value="FERM_C_FARP1-like"/>
    <property type="match status" value="1"/>
</dbReference>
<dbReference type="PROSITE" id="PS50057">
    <property type="entry name" value="FERM_3"/>
    <property type="match status" value="1"/>
</dbReference>
<dbReference type="InterPro" id="IPR029071">
    <property type="entry name" value="Ubiquitin-like_domsf"/>
</dbReference>
<dbReference type="InterPro" id="IPR014847">
    <property type="entry name" value="FA"/>
</dbReference>
<evidence type="ECO:0000313" key="3">
    <source>
        <dbReference type="EnsemblMetazoa" id="XP_038051152.1"/>
    </source>
</evidence>
<feature type="region of interest" description="Disordered" evidence="1">
    <location>
        <begin position="1252"/>
        <end position="1275"/>
    </location>
</feature>
<dbReference type="EnsemblMetazoa" id="XM_038195220.1">
    <property type="protein sequence ID" value="XP_038051148.1"/>
    <property type="gene ID" value="LOC119724255"/>
</dbReference>
<dbReference type="InterPro" id="IPR018980">
    <property type="entry name" value="FERM_PH-like_C"/>
</dbReference>
<dbReference type="EnsemblMetazoa" id="XM_038195219.1">
    <property type="protein sequence ID" value="XP_038051147.1"/>
    <property type="gene ID" value="LOC119724255"/>
</dbReference>
<dbReference type="RefSeq" id="XP_038051148.1">
    <property type="nucleotide sequence ID" value="XM_038195220.1"/>
</dbReference>
<dbReference type="InterPro" id="IPR019749">
    <property type="entry name" value="Band_41_domain"/>
</dbReference>
<dbReference type="EnsemblMetazoa" id="XM_038195224.1">
    <property type="protein sequence ID" value="XP_038051152.1"/>
    <property type="gene ID" value="LOC119724255"/>
</dbReference>
<evidence type="ECO:0000256" key="1">
    <source>
        <dbReference type="SAM" id="MobiDB-lite"/>
    </source>
</evidence>
<dbReference type="PRINTS" id="PR00935">
    <property type="entry name" value="BAND41"/>
</dbReference>
<dbReference type="SMART" id="SM01196">
    <property type="entry name" value="FERM_C"/>
    <property type="match status" value="1"/>
</dbReference>
<accession>A0A913ZH89</accession>
<evidence type="ECO:0000259" key="2">
    <source>
        <dbReference type="PROSITE" id="PS50057"/>
    </source>
</evidence>
<reference evidence="3" key="1">
    <citation type="submission" date="2022-11" db="UniProtKB">
        <authorList>
            <consortium name="EnsemblMetazoa"/>
        </authorList>
    </citation>
    <scope>IDENTIFICATION</scope>
</reference>
<dbReference type="PANTHER" id="PTHR45858:SF5">
    <property type="entry name" value="MOESIN_EZRIN_RADIXIN HOMOLOG 1"/>
    <property type="match status" value="1"/>
</dbReference>
<dbReference type="InterPro" id="IPR019747">
    <property type="entry name" value="FERM_CS"/>
</dbReference>
<dbReference type="FunFam" id="3.10.20.90:FF:000040">
    <property type="entry name" value="FERM, RhoGEF and pleckstrin domain-containing protein"/>
    <property type="match status" value="1"/>
</dbReference>
<feature type="region of interest" description="Disordered" evidence="1">
    <location>
        <begin position="1457"/>
        <end position="1490"/>
    </location>
</feature>
<dbReference type="Pfam" id="PF09379">
    <property type="entry name" value="FERM_N"/>
    <property type="match status" value="1"/>
</dbReference>
<name>A0A913ZH89_PATMI</name>
<protein>
    <recommendedName>
        <fullName evidence="2">FERM domain-containing protein</fullName>
    </recommendedName>
</protein>
<dbReference type="InterPro" id="IPR018979">
    <property type="entry name" value="FERM_N"/>
</dbReference>
<dbReference type="InterPro" id="IPR014352">
    <property type="entry name" value="FERM/acyl-CoA-bd_prot_sf"/>
</dbReference>
<feature type="region of interest" description="Disordered" evidence="1">
    <location>
        <begin position="620"/>
        <end position="666"/>
    </location>
</feature>
<dbReference type="Gene3D" id="2.30.29.30">
    <property type="entry name" value="Pleckstrin-homology domain (PH domain)/Phosphotyrosine-binding domain (PTB)"/>
    <property type="match status" value="1"/>
</dbReference>
<feature type="compositionally biased region" description="Polar residues" evidence="1">
    <location>
        <begin position="1338"/>
        <end position="1348"/>
    </location>
</feature>
<feature type="compositionally biased region" description="Basic and acidic residues" evidence="1">
    <location>
        <begin position="620"/>
        <end position="636"/>
    </location>
</feature>
<dbReference type="InterPro" id="IPR051835">
    <property type="entry name" value="RAC1-GEF"/>
</dbReference>
<dbReference type="PRINTS" id="PR01217">
    <property type="entry name" value="PRICHEXTENSN"/>
</dbReference>
<feature type="compositionally biased region" description="Low complexity" evidence="1">
    <location>
        <begin position="1349"/>
        <end position="1358"/>
    </location>
</feature>
<feature type="region of interest" description="Disordered" evidence="1">
    <location>
        <begin position="717"/>
        <end position="765"/>
    </location>
</feature>
<dbReference type="RefSeq" id="XP_038051150.1">
    <property type="nucleotide sequence ID" value="XM_038195222.1"/>
</dbReference>
<feature type="compositionally biased region" description="Low complexity" evidence="1">
    <location>
        <begin position="637"/>
        <end position="646"/>
    </location>
</feature>
<feature type="compositionally biased region" description="Basic and acidic residues" evidence="1">
    <location>
        <begin position="1379"/>
        <end position="1391"/>
    </location>
</feature>
<dbReference type="GO" id="GO:0005085">
    <property type="term" value="F:guanyl-nucleotide exchange factor activity"/>
    <property type="evidence" value="ECO:0007669"/>
    <property type="project" value="TreeGrafter"/>
</dbReference>
<feature type="compositionally biased region" description="Pro residues" evidence="1">
    <location>
        <begin position="1073"/>
        <end position="1098"/>
    </location>
</feature>
<keyword evidence="4" id="KW-1185">Reference proteome</keyword>
<feature type="compositionally biased region" description="Pro residues" evidence="1">
    <location>
        <begin position="1047"/>
        <end position="1058"/>
    </location>
</feature>
<feature type="compositionally biased region" description="Pro residues" evidence="1">
    <location>
        <begin position="1114"/>
        <end position="1130"/>
    </location>
</feature>
<dbReference type="PROSITE" id="PS00660">
    <property type="entry name" value="FERM_1"/>
    <property type="match status" value="1"/>
</dbReference>
<dbReference type="EnsemblMetazoa" id="XM_038195222.1">
    <property type="protein sequence ID" value="XP_038051150.1"/>
    <property type="gene ID" value="LOC119724255"/>
</dbReference>
<dbReference type="RefSeq" id="XP_038051151.1">
    <property type="nucleotide sequence ID" value="XM_038195223.1"/>
</dbReference>
<dbReference type="SMART" id="SM01195">
    <property type="entry name" value="FA"/>
    <property type="match status" value="1"/>
</dbReference>
<dbReference type="GeneID" id="119724255"/>
<feature type="region of interest" description="Disordered" evidence="1">
    <location>
        <begin position="1300"/>
        <end position="1418"/>
    </location>
</feature>
<dbReference type="PANTHER" id="PTHR45858">
    <property type="entry name" value="FERM DOMAIN CONTAINING PROTEIN"/>
    <property type="match status" value="1"/>
</dbReference>
<feature type="compositionally biased region" description="Polar residues" evidence="1">
    <location>
        <begin position="578"/>
        <end position="591"/>
    </location>
</feature>
<feature type="compositionally biased region" description="Basic and acidic residues" evidence="1">
    <location>
        <begin position="1359"/>
        <end position="1371"/>
    </location>
</feature>
<dbReference type="FunFam" id="1.20.80.10:FF:000005">
    <property type="entry name" value="FERM, RhoGEF and pleckstrin domain-containing protein 1"/>
    <property type="match status" value="1"/>
</dbReference>
<feature type="region of interest" description="Disordered" evidence="1">
    <location>
        <begin position="539"/>
        <end position="591"/>
    </location>
</feature>
<feature type="compositionally biased region" description="Low complexity" evidence="1">
    <location>
        <begin position="1315"/>
        <end position="1330"/>
    </location>
</feature>
<dbReference type="RefSeq" id="XP_038051147.1">
    <property type="nucleotide sequence ID" value="XM_038195219.1"/>
</dbReference>
<dbReference type="InterPro" id="IPR035963">
    <property type="entry name" value="FERM_2"/>
</dbReference>
<dbReference type="RefSeq" id="XP_038051152.1">
    <property type="nucleotide sequence ID" value="XM_038195224.1"/>
</dbReference>
<feature type="compositionally biased region" description="Pro residues" evidence="1">
    <location>
        <begin position="1008"/>
        <end position="1018"/>
    </location>
</feature>
<dbReference type="InterPro" id="IPR019748">
    <property type="entry name" value="FERM_central"/>
</dbReference>
<feature type="compositionally biased region" description="Low complexity" evidence="1">
    <location>
        <begin position="1466"/>
        <end position="1483"/>
    </location>
</feature>
<feature type="compositionally biased region" description="Polar residues" evidence="1">
    <location>
        <begin position="753"/>
        <end position="764"/>
    </location>
</feature>
<feature type="region of interest" description="Disordered" evidence="1">
    <location>
        <begin position="56"/>
        <end position="92"/>
    </location>
</feature>
<feature type="compositionally biased region" description="Acidic residues" evidence="1">
    <location>
        <begin position="548"/>
        <end position="557"/>
    </location>
</feature>
<feature type="region of interest" description="Disordered" evidence="1">
    <location>
        <begin position="1"/>
        <end position="38"/>
    </location>
</feature>
<sequence>MNTHVMAEGPHYGSGNDSMAALSQVSGGNHTYAGSSHDQLNDREASLSYGYNYTPTGTPTHSYSTTDRNSEHPSLMRDSTARASARKGGKLAPHKVQMLDDSVITLHVPNGCLGADLFKECCRHLNLLEMDYFGLEYFNKTDKVMWLDLEKPINRQVAAPKKTLFHFTVKFYLADPGQLHDEFTKYLYALQIKKDLSNGRLPCSENTAALMASYMLQAEVGDYSTPEHDDGRYITAFRFVPSQTRAMESKIQEYHKNHVGQTPADADFNLLDVARRLEMYGVQLHAARDYENVQLQLAVSHQGVLVFHNNSRINTFSWAKIRKLSFKRKRFLVKLHPEGFVSGYPRSTVEFLMTSRNECKRFWKCCVEHHTFFRLMQPRHGRRPRRRLMSRGSTFRYSGRTQKQVVEDARVTYIQRPGFAPSLARVSTRSLGAPRTTTPLTINLTESIVPDHHSAPDLTYGEGYPNGQGEPAVASPPSISPTTPSSTPVTPIHDSSRIAIHKGQSSSSITYEYTVNEDSPQMQAKPEVNGEREALRNLSTGSAPTEAEANEEPELQLEPERELQSPVVNGEHNGHEGLSTNYSTDTSDISIPSGSLHIDIDYEMRRQVILDLPDEIERLEDPFVDEEGPKRERRESGSSSSSSGSHSLEDGDGLEYEDEIQTEEGFDLEILEGIGGPSVSEFEDDAVGKRLGLLEIGKKFDMRETKAKFEVLESLHMPVTSDPENESPTKSVEAEMGSVGSGTSGELLGSMQAAASNGSTSSDDLNFIRTDRASTEIRLSSTIDEVLKIAAELASPTDEAYTPSFESRSLDSFLNEEGSEMGQKGFDITPEEDRSSPKDYSSFMKERQLVFDDSSDDSEDSSLGATLGETNKNLTHLEENLDETSANLRLLEESLAETRKSLKEMEHDVLSDTSTESPVFFPIDSEQQNEIKLTPETPSQEFSVFSAPCDSLSEDIINANTQGPIPEAKISPRIDNATNQAPFDEADLARALTPSALGSRNLKRIHDSPPPPTPPPTPKVSVVEPPTHIPKISTVELHKITSFDDMMPPPPPRSPASPPKTGRVRNIAHMLPDLPPPPPLPLSPLPDSPPPCPSPLSPPHASIMRHTFSYDIQRPPPPAPVVKASPPPRPPKPKPIKVDPRKFEGAEKSPVPPTPPPRMESKAPQIKSQFDFIQRSGVTRGQSSNGHAHVSMQQAETSVVTKKEAGVQMSGYSEVHRTVVTESRTVKTFSATGQVAPKNQRSTLECMLDSQAVSSIERPPPPIVASKPYKKPGHVSKTVDTIVISPESNEMRLTRPGTFVTELKMIVRPGKIRVSDSSSSRDSSNNQAKSSHQESIDDPNSSEIQKTISSQESSSNWDKSSDCESSSKRESAASTESVDSARQEFTDRSLDDLLNSPDIVGYPTPDDDDSTRGLSEEQYLLQGDLRYSETSSTASESSDDSCVYHYEVADAQMTKVKGAAPLAVEDGSGSTSDNDDSNSSTSSEQNGLLNRHAIGNGGIVFTNTISEGPGLFSDLQDMASPLSALSGETAASSEDFD</sequence>
<dbReference type="InterPro" id="IPR000299">
    <property type="entry name" value="FERM_domain"/>
</dbReference>
<dbReference type="InterPro" id="IPR041788">
    <property type="entry name" value="FARP1/FARP2/FRMD7_FERM_C"/>
</dbReference>
<dbReference type="SUPFAM" id="SSF54236">
    <property type="entry name" value="Ubiquitin-like"/>
    <property type="match status" value="1"/>
</dbReference>
<feature type="region of interest" description="Disordered" evidence="1">
    <location>
        <begin position="446"/>
        <end position="493"/>
    </location>
</feature>
<dbReference type="EnsemblMetazoa" id="XM_038195223.1">
    <property type="protein sequence ID" value="XP_038051151.1"/>
    <property type="gene ID" value="LOC119724255"/>
</dbReference>